<evidence type="ECO:0000313" key="3">
    <source>
        <dbReference type="Proteomes" id="UP000070376"/>
    </source>
</evidence>
<feature type="region of interest" description="Disordered" evidence="1">
    <location>
        <begin position="22"/>
        <end position="44"/>
    </location>
</feature>
<dbReference type="AlphaFoldDB" id="A0A133KE63"/>
<reference evidence="3" key="1">
    <citation type="submission" date="2016-01" db="EMBL/GenBank/DDBJ databases">
        <authorList>
            <person name="Mitreva M."/>
            <person name="Pepin K.H."/>
            <person name="Mihindukulasuriya K.A."/>
            <person name="Fulton R."/>
            <person name="Fronick C."/>
            <person name="O'Laughlin M."/>
            <person name="Miner T."/>
            <person name="Herter B."/>
            <person name="Rosa B.A."/>
            <person name="Cordes M."/>
            <person name="Tomlinson C."/>
            <person name="Wollam A."/>
            <person name="Palsikar V.B."/>
            <person name="Mardis E.R."/>
            <person name="Wilson R.K."/>
        </authorList>
    </citation>
    <scope>NUCLEOTIDE SEQUENCE [LARGE SCALE GENOMIC DNA]</scope>
    <source>
        <strain evidence="3">GED7749B</strain>
    </source>
</reference>
<sequence length="44" mass="4711">MKNSSPIPGLAFCARSPRTSVFSPAIKKGGESSPQLVSRSLHRQ</sequence>
<dbReference type="Proteomes" id="UP000070376">
    <property type="component" value="Unassembled WGS sequence"/>
</dbReference>
<name>A0A133KE63_HEYCO</name>
<organism evidence="2 3">
    <name type="scientific">Heyndrickxia coagulans</name>
    <name type="common">Weizmannia coagulans</name>
    <dbReference type="NCBI Taxonomy" id="1398"/>
    <lineage>
        <taxon>Bacteria</taxon>
        <taxon>Bacillati</taxon>
        <taxon>Bacillota</taxon>
        <taxon>Bacilli</taxon>
        <taxon>Bacillales</taxon>
        <taxon>Bacillaceae</taxon>
        <taxon>Heyndrickxia</taxon>
    </lineage>
</organism>
<accession>A0A133KE63</accession>
<dbReference type="EMBL" id="LRPN01000161">
    <property type="protein sequence ID" value="KWZ77872.1"/>
    <property type="molecule type" value="Genomic_DNA"/>
</dbReference>
<proteinExistence type="predicted"/>
<protein>
    <submittedName>
        <fullName evidence="2">Uncharacterized protein</fullName>
    </submittedName>
</protein>
<comment type="caution">
    <text evidence="2">The sequence shown here is derived from an EMBL/GenBank/DDBJ whole genome shotgun (WGS) entry which is preliminary data.</text>
</comment>
<evidence type="ECO:0000313" key="2">
    <source>
        <dbReference type="EMBL" id="KWZ77872.1"/>
    </source>
</evidence>
<evidence type="ECO:0000256" key="1">
    <source>
        <dbReference type="SAM" id="MobiDB-lite"/>
    </source>
</evidence>
<gene>
    <name evidence="2" type="ORF">HMPREF3213_03177</name>
</gene>